<name>A0ABU3L3S7_9FLAO</name>
<dbReference type="RefSeq" id="WP_314013700.1">
    <property type="nucleotide sequence ID" value="NZ_JAVTTP010000001.1"/>
</dbReference>
<keyword evidence="3" id="KW-1185">Reference proteome</keyword>
<evidence type="ECO:0000313" key="2">
    <source>
        <dbReference type="EMBL" id="MDT7828401.1"/>
    </source>
</evidence>
<comment type="caution">
    <text evidence="2">The sequence shown here is derived from an EMBL/GenBank/DDBJ whole genome shotgun (WGS) entry which is preliminary data.</text>
</comment>
<dbReference type="InterPro" id="IPR035093">
    <property type="entry name" value="RelE/ParE_toxin_dom_sf"/>
</dbReference>
<protein>
    <submittedName>
        <fullName evidence="2">Type II toxin-antitoxin system RelE/ParE family toxin</fullName>
    </submittedName>
</protein>
<dbReference type="InterPro" id="IPR007712">
    <property type="entry name" value="RelE/ParE_toxin"/>
</dbReference>
<evidence type="ECO:0000313" key="3">
    <source>
        <dbReference type="Proteomes" id="UP001250656"/>
    </source>
</evidence>
<dbReference type="EMBL" id="JAVTTP010000001">
    <property type="protein sequence ID" value="MDT7828401.1"/>
    <property type="molecule type" value="Genomic_DNA"/>
</dbReference>
<proteinExistence type="predicted"/>
<evidence type="ECO:0000256" key="1">
    <source>
        <dbReference type="ARBA" id="ARBA00022649"/>
    </source>
</evidence>
<accession>A0ABU3L3S7</accession>
<sequence>MVYNVRISKEAQIELDVAECFFREKNLHEDFLEEFFKQVEFLKSIPKAFELKYSDIRILRFEQFNYSIHYVIEEDKVLILRILGQRQDF</sequence>
<reference evidence="2 3" key="1">
    <citation type="submission" date="2023-09" db="EMBL/GenBank/DDBJ databases">
        <title>Novel taxa isolated from Blanes Bay.</title>
        <authorList>
            <person name="Rey-Velasco X."/>
            <person name="Lucena T."/>
        </authorList>
    </citation>
    <scope>NUCLEOTIDE SEQUENCE [LARGE SCALE GENOMIC DNA]</scope>
    <source>
        <strain evidence="2 3">S334</strain>
    </source>
</reference>
<dbReference type="Pfam" id="PF05016">
    <property type="entry name" value="ParE_toxin"/>
    <property type="match status" value="1"/>
</dbReference>
<keyword evidence="1" id="KW-1277">Toxin-antitoxin system</keyword>
<organism evidence="2 3">
    <name type="scientific">Pricia mediterranea</name>
    <dbReference type="NCBI Taxonomy" id="3076079"/>
    <lineage>
        <taxon>Bacteria</taxon>
        <taxon>Pseudomonadati</taxon>
        <taxon>Bacteroidota</taxon>
        <taxon>Flavobacteriia</taxon>
        <taxon>Flavobacteriales</taxon>
        <taxon>Flavobacteriaceae</taxon>
        <taxon>Pricia</taxon>
    </lineage>
</organism>
<dbReference type="Proteomes" id="UP001250656">
    <property type="component" value="Unassembled WGS sequence"/>
</dbReference>
<dbReference type="Gene3D" id="3.30.2310.20">
    <property type="entry name" value="RelE-like"/>
    <property type="match status" value="1"/>
</dbReference>
<gene>
    <name evidence="2" type="ORF">RQM65_06985</name>
</gene>